<organism evidence="1">
    <name type="scientific">marine sediment metagenome</name>
    <dbReference type="NCBI Taxonomy" id="412755"/>
    <lineage>
        <taxon>unclassified sequences</taxon>
        <taxon>metagenomes</taxon>
        <taxon>ecological metagenomes</taxon>
    </lineage>
</organism>
<gene>
    <name evidence="1" type="ORF">LCGC14_2556730</name>
</gene>
<dbReference type="EMBL" id="LAZR01042096">
    <property type="protein sequence ID" value="KKL10348.1"/>
    <property type="molecule type" value="Genomic_DNA"/>
</dbReference>
<sequence>MSQSRPAQVRGCVPGFVPSMCDTTRRITVVKTAVAPATDIIKIGSWQPLQPLAIVDAGSGASITIDDLIVNGQSLFTKFDEDSVVPALVSGLGTVSDLTFEAIRSGANPFPPSPLTDNTNKLEITVGGTAAESIDFFIYFGNPANNGNKLMVGNMQKNGGANYYG</sequence>
<proteinExistence type="predicted"/>
<comment type="caution">
    <text evidence="1">The sequence shown here is derived from an EMBL/GenBank/DDBJ whole genome shotgun (WGS) entry which is preliminary data.</text>
</comment>
<dbReference type="AlphaFoldDB" id="A0A0F9DEE4"/>
<reference evidence="1" key="1">
    <citation type="journal article" date="2015" name="Nature">
        <title>Complex archaea that bridge the gap between prokaryotes and eukaryotes.</title>
        <authorList>
            <person name="Spang A."/>
            <person name="Saw J.H."/>
            <person name="Jorgensen S.L."/>
            <person name="Zaremba-Niedzwiedzka K."/>
            <person name="Martijn J."/>
            <person name="Lind A.E."/>
            <person name="van Eijk R."/>
            <person name="Schleper C."/>
            <person name="Guy L."/>
            <person name="Ettema T.J."/>
        </authorList>
    </citation>
    <scope>NUCLEOTIDE SEQUENCE</scope>
</reference>
<protein>
    <submittedName>
        <fullName evidence="1">Uncharacterized protein</fullName>
    </submittedName>
</protein>
<name>A0A0F9DEE4_9ZZZZ</name>
<accession>A0A0F9DEE4</accession>
<evidence type="ECO:0000313" key="1">
    <source>
        <dbReference type="EMBL" id="KKL10348.1"/>
    </source>
</evidence>